<reference evidence="3 4" key="1">
    <citation type="submission" date="2016-10" db="EMBL/GenBank/DDBJ databases">
        <authorList>
            <person name="de Groot N.N."/>
        </authorList>
    </citation>
    <scope>NUCLEOTIDE SEQUENCE [LARGE SCALE GENOMIC DNA]</scope>
    <source>
        <strain evidence="3 4">R5</strain>
    </source>
</reference>
<organism evidence="3 4">
    <name type="scientific">Bradyrhizobium brasilense</name>
    <dbReference type="NCBI Taxonomy" id="1419277"/>
    <lineage>
        <taxon>Bacteria</taxon>
        <taxon>Pseudomonadati</taxon>
        <taxon>Pseudomonadota</taxon>
        <taxon>Alphaproteobacteria</taxon>
        <taxon>Hyphomicrobiales</taxon>
        <taxon>Nitrobacteraceae</taxon>
        <taxon>Bradyrhizobium</taxon>
    </lineage>
</organism>
<evidence type="ECO:0000256" key="1">
    <source>
        <dbReference type="SAM" id="Coils"/>
    </source>
</evidence>
<accession>A0A1G7NLC5</accession>
<evidence type="ECO:0000313" key="3">
    <source>
        <dbReference type="EMBL" id="SDF74813.1"/>
    </source>
</evidence>
<feature type="chain" id="PRO_5011695424" evidence="2">
    <location>
        <begin position="25"/>
        <end position="238"/>
    </location>
</feature>
<gene>
    <name evidence="3" type="ORF">SAMN05216337_107118</name>
</gene>
<dbReference type="Gene3D" id="1.20.58.430">
    <property type="entry name" value="Type IV secretion system, VirB5-domain"/>
    <property type="match status" value="1"/>
</dbReference>
<dbReference type="EMBL" id="FMZW01000071">
    <property type="protein sequence ID" value="SDF74813.1"/>
    <property type="molecule type" value="Genomic_DNA"/>
</dbReference>
<dbReference type="AlphaFoldDB" id="A0A1G7NLC5"/>
<dbReference type="NCBIfam" id="TIGR02791">
    <property type="entry name" value="VirB5"/>
    <property type="match status" value="1"/>
</dbReference>
<dbReference type="SUPFAM" id="SSF101082">
    <property type="entry name" value="Typo IV secretion system protein TraC"/>
    <property type="match status" value="1"/>
</dbReference>
<feature type="signal peptide" evidence="2">
    <location>
        <begin position="1"/>
        <end position="24"/>
    </location>
</feature>
<proteinExistence type="predicted"/>
<protein>
    <submittedName>
        <fullName evidence="3">Type IV secretion system protein VirB5</fullName>
    </submittedName>
</protein>
<evidence type="ECO:0000256" key="2">
    <source>
        <dbReference type="SAM" id="SignalP"/>
    </source>
</evidence>
<dbReference type="RefSeq" id="WP_092090175.1">
    <property type="nucleotide sequence ID" value="NZ_FMZW01000071.1"/>
</dbReference>
<evidence type="ECO:0000313" key="4">
    <source>
        <dbReference type="Proteomes" id="UP000199245"/>
    </source>
</evidence>
<dbReference type="Pfam" id="PF07996">
    <property type="entry name" value="T4SS"/>
    <property type="match status" value="1"/>
</dbReference>
<name>A0A1G7NLC5_9BRAD</name>
<dbReference type="CDD" id="cd14262">
    <property type="entry name" value="VirB5_like"/>
    <property type="match status" value="1"/>
</dbReference>
<keyword evidence="2" id="KW-0732">Signal</keyword>
<dbReference type="InterPro" id="IPR014158">
    <property type="entry name" value="T4SS_VirB5"/>
</dbReference>
<dbReference type="InterPro" id="IPR023220">
    <property type="entry name" value="T4SS_VirB5-domain"/>
</dbReference>
<keyword evidence="1" id="KW-0175">Coiled coil</keyword>
<dbReference type="Proteomes" id="UP000199245">
    <property type="component" value="Unassembled WGS sequence"/>
</dbReference>
<sequence>MKKYIESAAIALAVVLAVSTPTLAFDIVYDPTQAFNMGQQLQQSLQQIEQLKQQLDTAQKQLSQLSDLHKSLNQITSIGDLASSLKDPSITQYLPPEFKQYSGPLNGLLKDNANGFAQKYDHYTSTAPGENFYQEELQRQKQETYTDMSVGQAVYDTASKRIQDLETLRDKVKTASTPKEAMDLQARIAAEQALLQNEILRMKGLAMVQEARNRVDSQREREEYHKFADQVHALTGGH</sequence>
<feature type="coiled-coil region" evidence="1">
    <location>
        <begin position="34"/>
        <end position="75"/>
    </location>
</feature>